<dbReference type="SUPFAM" id="SSF48452">
    <property type="entry name" value="TPR-like"/>
    <property type="match status" value="5"/>
</dbReference>
<dbReference type="InterPro" id="IPR019734">
    <property type="entry name" value="TPR_rpt"/>
</dbReference>
<dbReference type="PANTHER" id="PTHR45586:SF1">
    <property type="entry name" value="LIPOPOLYSACCHARIDE ASSEMBLY PROTEIN B"/>
    <property type="match status" value="1"/>
</dbReference>
<dbReference type="Gene3D" id="1.25.40.10">
    <property type="entry name" value="Tetratricopeptide repeat domain"/>
    <property type="match status" value="3"/>
</dbReference>
<accession>A0ABQ6TKD9</accession>
<dbReference type="SMART" id="SM00028">
    <property type="entry name" value="TPR"/>
    <property type="match status" value="20"/>
</dbReference>
<evidence type="ECO:0000313" key="4">
    <source>
        <dbReference type="EMBL" id="KAB0668543.1"/>
    </source>
</evidence>
<feature type="repeat" description="TPR" evidence="3">
    <location>
        <begin position="800"/>
        <end position="833"/>
    </location>
</feature>
<keyword evidence="2 3" id="KW-0802">TPR repeat</keyword>
<reference evidence="4 5" key="1">
    <citation type="journal article" date="2020" name="Microorganisms">
        <title>Description of Three Novel Members in the Family Geobacteraceae, Oryzomonas japonicum gen. nov., sp. nov., Oryzomonas sagensis sp. nov., and Oryzomonas ruber sp. nov.</title>
        <authorList>
            <person name="Xu Z."/>
            <person name="Masuda Y."/>
            <person name="Hayakawa C."/>
            <person name="Ushijima N."/>
            <person name="Kawano K."/>
            <person name="Shiratori Y."/>
            <person name="Senoo K."/>
            <person name="Itoh H."/>
        </authorList>
    </citation>
    <scope>NUCLEOTIDE SEQUENCE [LARGE SCALE GENOMIC DNA]</scope>
    <source>
        <strain evidence="4 5">Red100</strain>
    </source>
</reference>
<feature type="repeat" description="TPR" evidence="3">
    <location>
        <begin position="497"/>
        <end position="530"/>
    </location>
</feature>
<feature type="repeat" description="TPR" evidence="3">
    <location>
        <begin position="124"/>
        <end position="157"/>
    </location>
</feature>
<feature type="repeat" description="TPR" evidence="3">
    <location>
        <begin position="192"/>
        <end position="225"/>
    </location>
</feature>
<feature type="repeat" description="TPR" evidence="3">
    <location>
        <begin position="293"/>
        <end position="326"/>
    </location>
</feature>
<dbReference type="InterPro" id="IPR051012">
    <property type="entry name" value="CellSynth/LPSAsmb/PSIAsmb"/>
</dbReference>
<dbReference type="EMBL" id="VZRA01000007">
    <property type="protein sequence ID" value="KAB0668543.1"/>
    <property type="molecule type" value="Genomic_DNA"/>
</dbReference>
<dbReference type="PROSITE" id="PS50005">
    <property type="entry name" value="TPR"/>
    <property type="match status" value="11"/>
</dbReference>
<protein>
    <submittedName>
        <fullName evidence="4">PEP-CTERM system TPR-repeat protein PrsT</fullName>
    </submittedName>
</protein>
<dbReference type="PROSITE" id="PS50293">
    <property type="entry name" value="TPR_REGION"/>
    <property type="match status" value="1"/>
</dbReference>
<feature type="repeat" description="TPR" evidence="3">
    <location>
        <begin position="56"/>
        <end position="89"/>
    </location>
</feature>
<evidence type="ECO:0000256" key="1">
    <source>
        <dbReference type="ARBA" id="ARBA00022737"/>
    </source>
</evidence>
<dbReference type="Pfam" id="PF13181">
    <property type="entry name" value="TPR_8"/>
    <property type="match status" value="1"/>
</dbReference>
<organism evidence="4 5">
    <name type="scientific">Oryzomonas sagensis</name>
    <dbReference type="NCBI Taxonomy" id="2603857"/>
    <lineage>
        <taxon>Bacteria</taxon>
        <taxon>Pseudomonadati</taxon>
        <taxon>Thermodesulfobacteriota</taxon>
        <taxon>Desulfuromonadia</taxon>
        <taxon>Geobacterales</taxon>
        <taxon>Geobacteraceae</taxon>
        <taxon>Oryzomonas</taxon>
    </lineage>
</organism>
<dbReference type="InterPro" id="IPR011990">
    <property type="entry name" value="TPR-like_helical_dom_sf"/>
</dbReference>
<dbReference type="Pfam" id="PF14559">
    <property type="entry name" value="TPR_19"/>
    <property type="match status" value="3"/>
</dbReference>
<dbReference type="InterPro" id="IPR014266">
    <property type="entry name" value="PEP-CTERM_TPR_PrsT"/>
</dbReference>
<dbReference type="NCBIfam" id="TIGR02917">
    <property type="entry name" value="PEP_TPR_lipo"/>
    <property type="match status" value="1"/>
</dbReference>
<gene>
    <name evidence="4" type="primary">prsT</name>
    <name evidence="4" type="ORF">F6V30_15700</name>
</gene>
<keyword evidence="5" id="KW-1185">Reference proteome</keyword>
<dbReference type="RefSeq" id="WP_151157993.1">
    <property type="nucleotide sequence ID" value="NZ_VZRA01000007.1"/>
</dbReference>
<feature type="repeat" description="TPR" evidence="3">
    <location>
        <begin position="597"/>
        <end position="630"/>
    </location>
</feature>
<feature type="repeat" description="TPR" evidence="3">
    <location>
        <begin position="697"/>
        <end position="730"/>
    </location>
</feature>
<comment type="caution">
    <text evidence="4">The sequence shown here is derived from an EMBL/GenBank/DDBJ whole genome shotgun (WGS) entry which is preliminary data.</text>
</comment>
<keyword evidence="1" id="KW-0677">Repeat</keyword>
<dbReference type="Pfam" id="PF13174">
    <property type="entry name" value="TPR_6"/>
    <property type="match status" value="2"/>
</dbReference>
<sequence length="881" mass="97444">MLRIFLVALVLFVCSACGGKSKEELFSEGLKQLNAANSNAAVVLFRSALEKDENYSDARFQLAKAYAALGKREQAEREFTKVLKQNPSRDEVLLELAKLMVSAKKTDEAFKLAGRYLAKHPGSAECLETLGLACAASRRYDEAASYLLQAIKADPRRSKTKLELAALYVAAGKEPKARGLLDEIVAEDPKNPRAYYMLAAMEKSAGNADKALEIYQKILAINRSEVLAGYKSGLIRIERGELDQAEKTSDEMIKTFPKRSDGYRLKGLVSYQRKKYAEAAAQLQNSIKITPTSEGYYFLGLCYYNLGELETALSQFRKILDVVPTSRQARLMTGAILLTQKRTDDAITEINKVLQQNDKDAVAHNMLGNAYMAKGMFDEGMQELNRATKADPKMVDAYQKKGYYYLSRGKNTEGEMELATAVKMAPDSLNSRLLLASYYMRKGNTPKALSVLKSGLTGKKSDAPLYNALAALNFSESKQAEGIRNLQKAKEIDPLLPASYQSLATYYAVAGNYDKAIDEYGTLYRNDPHNAQAMLGLAALYEIKGDDRSALVYYQKAKDANIPAAFLAQASHHLKKKETDKAIKVLDDAIKVNPHDVSALEMKGRILVADKKYKEAVKMFDDVEALNPEAGIVLKVTTYVAMKNTAKAVEQARKVIAKYPGSARGYVLLGSVYENQKNYPGAIREVKNGLRVDPDNANALLFLGKLFETQKDYDQAMVAYVNAERKKPDYVPAIYAQGAIFDLKGKQREAVGKYRLCLEKSHTYVPALNNLAYLCAEGYGKKEEALRLAIGAFKLEPGNPGVMDTLGYALLKNRRIDEAKKVLEKAATLLPHNPTIAYHLALAYRTSGDKINAVRTLQKALTLGDFADANAAKSMLSELRK</sequence>
<evidence type="ECO:0000256" key="3">
    <source>
        <dbReference type="PROSITE-ProRule" id="PRU00339"/>
    </source>
</evidence>
<dbReference type="PANTHER" id="PTHR45586">
    <property type="entry name" value="TPR REPEAT-CONTAINING PROTEIN PA4667"/>
    <property type="match status" value="1"/>
</dbReference>
<dbReference type="Proteomes" id="UP000798046">
    <property type="component" value="Unassembled WGS sequence"/>
</dbReference>
<evidence type="ECO:0000313" key="5">
    <source>
        <dbReference type="Proteomes" id="UP000798046"/>
    </source>
</evidence>
<proteinExistence type="predicted"/>
<feature type="repeat" description="TPR" evidence="3">
    <location>
        <begin position="361"/>
        <end position="394"/>
    </location>
</feature>
<feature type="repeat" description="TPR" evidence="3">
    <location>
        <begin position="663"/>
        <end position="696"/>
    </location>
</feature>
<dbReference type="Pfam" id="PF13432">
    <property type="entry name" value="TPR_16"/>
    <property type="match status" value="6"/>
</dbReference>
<name>A0ABQ6TKD9_9BACT</name>
<evidence type="ECO:0000256" key="2">
    <source>
        <dbReference type="ARBA" id="ARBA00022803"/>
    </source>
</evidence>
<feature type="repeat" description="TPR" evidence="3">
    <location>
        <begin position="563"/>
        <end position="596"/>
    </location>
</feature>